<organism evidence="1 2">
    <name type="scientific">Burkholderia territorii</name>
    <dbReference type="NCBI Taxonomy" id="1503055"/>
    <lineage>
        <taxon>Bacteria</taxon>
        <taxon>Pseudomonadati</taxon>
        <taxon>Pseudomonadota</taxon>
        <taxon>Betaproteobacteria</taxon>
        <taxon>Burkholderiales</taxon>
        <taxon>Burkholderiaceae</taxon>
        <taxon>Burkholderia</taxon>
        <taxon>Burkholderia cepacia complex</taxon>
    </lineage>
</organism>
<accession>A0A6L3N659</accession>
<evidence type="ECO:0000313" key="1">
    <source>
        <dbReference type="EMBL" id="KAB0644118.1"/>
    </source>
</evidence>
<dbReference type="EMBL" id="VZOL01001034">
    <property type="protein sequence ID" value="KAB0644118.1"/>
    <property type="molecule type" value="Genomic_DNA"/>
</dbReference>
<feature type="non-terminal residue" evidence="1">
    <location>
        <position position="49"/>
    </location>
</feature>
<evidence type="ECO:0000313" key="2">
    <source>
        <dbReference type="Proteomes" id="UP000473571"/>
    </source>
</evidence>
<dbReference type="Proteomes" id="UP000473571">
    <property type="component" value="Unassembled WGS sequence"/>
</dbReference>
<gene>
    <name evidence="1" type="ORF">F7R13_33030</name>
</gene>
<dbReference type="AlphaFoldDB" id="A0A6L3N659"/>
<proteinExistence type="predicted"/>
<name>A0A6L3N659_9BURK</name>
<reference evidence="1 2" key="1">
    <citation type="submission" date="2019-09" db="EMBL/GenBank/DDBJ databases">
        <title>Draft genome sequences of 48 bacterial type strains from the CCUG.</title>
        <authorList>
            <person name="Tunovic T."/>
            <person name="Pineiro-Iglesias B."/>
            <person name="Unosson C."/>
            <person name="Inganas E."/>
            <person name="Ohlen M."/>
            <person name="Cardew S."/>
            <person name="Jensie-Markopoulos S."/>
            <person name="Salva-Serra F."/>
            <person name="Jaen-Luchoro D."/>
            <person name="Karlsson R."/>
            <person name="Svensson-Stadler L."/>
            <person name="Chun J."/>
            <person name="Moore E."/>
        </authorList>
    </citation>
    <scope>NUCLEOTIDE SEQUENCE [LARGE SCALE GENOMIC DNA]</scope>
    <source>
        <strain evidence="1 2">CCUG 65687</strain>
    </source>
</reference>
<protein>
    <submittedName>
        <fullName evidence="1">Phage tail protein</fullName>
    </submittedName>
</protein>
<comment type="caution">
    <text evidence="1">The sequence shown here is derived from an EMBL/GenBank/DDBJ whole genome shotgun (WGS) entry which is preliminary data.</text>
</comment>
<sequence>MNLNEQIDSLNAGVDRLLHDHHAAQQAARSAEAFARAAAAEAQAAAARH</sequence>